<comment type="caution">
    <text evidence="6">The sequence shown here is derived from an EMBL/GenBank/DDBJ whole genome shotgun (WGS) entry which is preliminary data.</text>
</comment>
<dbReference type="EMBL" id="JAUSQZ010000001">
    <property type="protein sequence ID" value="MDP9829572.1"/>
    <property type="molecule type" value="Genomic_DNA"/>
</dbReference>
<keyword evidence="1" id="KW-0805">Transcription regulation</keyword>
<dbReference type="RefSeq" id="WP_307247874.1">
    <property type="nucleotide sequence ID" value="NZ_JAUSQZ010000001.1"/>
</dbReference>
<organism evidence="6 7">
    <name type="scientific">Kineosporia succinea</name>
    <dbReference type="NCBI Taxonomy" id="84632"/>
    <lineage>
        <taxon>Bacteria</taxon>
        <taxon>Bacillati</taxon>
        <taxon>Actinomycetota</taxon>
        <taxon>Actinomycetes</taxon>
        <taxon>Kineosporiales</taxon>
        <taxon>Kineosporiaceae</taxon>
        <taxon>Kineosporia</taxon>
    </lineage>
</organism>
<dbReference type="InterPro" id="IPR036271">
    <property type="entry name" value="Tet_transcr_reg_TetR-rel_C_sf"/>
</dbReference>
<keyword evidence="2 4" id="KW-0238">DNA-binding</keyword>
<dbReference type="Proteomes" id="UP001235712">
    <property type="component" value="Unassembled WGS sequence"/>
</dbReference>
<evidence type="ECO:0000259" key="5">
    <source>
        <dbReference type="PROSITE" id="PS50977"/>
    </source>
</evidence>
<evidence type="ECO:0000313" key="6">
    <source>
        <dbReference type="EMBL" id="MDP9829572.1"/>
    </source>
</evidence>
<evidence type="ECO:0000313" key="7">
    <source>
        <dbReference type="Proteomes" id="UP001235712"/>
    </source>
</evidence>
<dbReference type="PANTHER" id="PTHR30055">
    <property type="entry name" value="HTH-TYPE TRANSCRIPTIONAL REGULATOR RUTR"/>
    <property type="match status" value="1"/>
</dbReference>
<feature type="domain" description="HTH tetR-type" evidence="5">
    <location>
        <begin position="14"/>
        <end position="74"/>
    </location>
</feature>
<feature type="DNA-binding region" description="H-T-H motif" evidence="4">
    <location>
        <begin position="37"/>
        <end position="56"/>
    </location>
</feature>
<protein>
    <submittedName>
        <fullName evidence="6">AcrR family transcriptional regulator</fullName>
    </submittedName>
</protein>
<accession>A0ABT9PA57</accession>
<sequence length="196" mass="20993">MKGRQPAGAALPRPDVTHAIRAAVLRELAEGGYARVAMEAVARRAGVGKAAIYRRWPSKLALIGDILGDVLGQPHVPETAETLHEDLRGLMESFAALLGTPDLPAIMADLASEALRNQELSELITASVGNPFSLRTLEVVERAVARGELSADLDREAALDVAVSALYWRVVVRRRTLEAADLDRFATVVAAGLRAL</sequence>
<keyword evidence="7" id="KW-1185">Reference proteome</keyword>
<reference evidence="6 7" key="1">
    <citation type="submission" date="2023-07" db="EMBL/GenBank/DDBJ databases">
        <title>Sequencing the genomes of 1000 actinobacteria strains.</title>
        <authorList>
            <person name="Klenk H.-P."/>
        </authorList>
    </citation>
    <scope>NUCLEOTIDE SEQUENCE [LARGE SCALE GENOMIC DNA]</scope>
    <source>
        <strain evidence="6 7">DSM 44388</strain>
    </source>
</reference>
<name>A0ABT9PA57_9ACTN</name>
<dbReference type="Gene3D" id="1.10.357.10">
    <property type="entry name" value="Tetracycline Repressor, domain 2"/>
    <property type="match status" value="1"/>
</dbReference>
<dbReference type="Pfam" id="PF00440">
    <property type="entry name" value="TetR_N"/>
    <property type="match status" value="1"/>
</dbReference>
<proteinExistence type="predicted"/>
<dbReference type="Gene3D" id="1.10.10.60">
    <property type="entry name" value="Homeodomain-like"/>
    <property type="match status" value="1"/>
</dbReference>
<gene>
    <name evidence="6" type="ORF">J2S57_005321</name>
</gene>
<dbReference type="InterPro" id="IPR009057">
    <property type="entry name" value="Homeodomain-like_sf"/>
</dbReference>
<dbReference type="PANTHER" id="PTHR30055:SF148">
    <property type="entry name" value="TETR-FAMILY TRANSCRIPTIONAL REGULATOR"/>
    <property type="match status" value="1"/>
</dbReference>
<evidence type="ECO:0000256" key="4">
    <source>
        <dbReference type="PROSITE-ProRule" id="PRU00335"/>
    </source>
</evidence>
<dbReference type="InterPro" id="IPR050109">
    <property type="entry name" value="HTH-type_TetR-like_transc_reg"/>
</dbReference>
<evidence type="ECO:0000256" key="1">
    <source>
        <dbReference type="ARBA" id="ARBA00023015"/>
    </source>
</evidence>
<dbReference type="InterPro" id="IPR011075">
    <property type="entry name" value="TetR_C"/>
</dbReference>
<evidence type="ECO:0000256" key="3">
    <source>
        <dbReference type="ARBA" id="ARBA00023163"/>
    </source>
</evidence>
<dbReference type="PROSITE" id="PS50977">
    <property type="entry name" value="HTH_TETR_2"/>
    <property type="match status" value="1"/>
</dbReference>
<evidence type="ECO:0000256" key="2">
    <source>
        <dbReference type="ARBA" id="ARBA00023125"/>
    </source>
</evidence>
<keyword evidence="3" id="KW-0804">Transcription</keyword>
<dbReference type="Pfam" id="PF16859">
    <property type="entry name" value="TetR_C_11"/>
    <property type="match status" value="1"/>
</dbReference>
<dbReference type="InterPro" id="IPR001647">
    <property type="entry name" value="HTH_TetR"/>
</dbReference>
<dbReference type="SUPFAM" id="SSF48498">
    <property type="entry name" value="Tetracyclin repressor-like, C-terminal domain"/>
    <property type="match status" value="1"/>
</dbReference>
<dbReference type="SUPFAM" id="SSF46689">
    <property type="entry name" value="Homeodomain-like"/>
    <property type="match status" value="1"/>
</dbReference>